<evidence type="ECO:0000313" key="1">
    <source>
        <dbReference type="EMBL" id="KAJ2771962.1"/>
    </source>
</evidence>
<feature type="non-terminal residue" evidence="1">
    <location>
        <position position="209"/>
    </location>
</feature>
<keyword evidence="2" id="KW-1185">Reference proteome</keyword>
<comment type="caution">
    <text evidence="1">The sequence shown here is derived from an EMBL/GenBank/DDBJ whole genome shotgun (WGS) entry which is preliminary data.</text>
</comment>
<sequence>MGDGPAEAAASAHEHTPLSGLFRDSAFTSFVNEADDRARNASRAAGESPDSHAQKHRGAPLPPPPPGGGQGPAGKHGPALAPQQPPAKPTPQAGGGNNLGAADDNDGDKDDNWDELDDLELDSQTMRQLVEAEEQFYATQQFMAPIDLPLSQELSGTRAVGGARSFVRCTSAGGGHDQLSARTVPSPMAQSVPVTPTSAPLAYTSDSDA</sequence>
<protein>
    <submittedName>
        <fullName evidence="1">Uncharacterized protein</fullName>
    </submittedName>
</protein>
<evidence type="ECO:0000313" key="2">
    <source>
        <dbReference type="Proteomes" id="UP001140234"/>
    </source>
</evidence>
<organism evidence="1 2">
    <name type="scientific">Coemansia nantahalensis</name>
    <dbReference type="NCBI Taxonomy" id="2789366"/>
    <lineage>
        <taxon>Eukaryota</taxon>
        <taxon>Fungi</taxon>
        <taxon>Fungi incertae sedis</taxon>
        <taxon>Zoopagomycota</taxon>
        <taxon>Kickxellomycotina</taxon>
        <taxon>Kickxellomycetes</taxon>
        <taxon>Kickxellales</taxon>
        <taxon>Kickxellaceae</taxon>
        <taxon>Coemansia</taxon>
    </lineage>
</organism>
<name>A0ACC1K1Z9_9FUNG</name>
<dbReference type="Proteomes" id="UP001140234">
    <property type="component" value="Unassembled WGS sequence"/>
</dbReference>
<dbReference type="EMBL" id="JANBUJ010000448">
    <property type="protein sequence ID" value="KAJ2771962.1"/>
    <property type="molecule type" value="Genomic_DNA"/>
</dbReference>
<gene>
    <name evidence="1" type="ORF">IWQ57_001975</name>
</gene>
<accession>A0ACC1K1Z9</accession>
<proteinExistence type="predicted"/>
<reference evidence="1" key="1">
    <citation type="submission" date="2022-07" db="EMBL/GenBank/DDBJ databases">
        <title>Phylogenomic reconstructions and comparative analyses of Kickxellomycotina fungi.</title>
        <authorList>
            <person name="Reynolds N.K."/>
            <person name="Stajich J.E."/>
            <person name="Barry K."/>
            <person name="Grigoriev I.V."/>
            <person name="Crous P."/>
            <person name="Smith M.E."/>
        </authorList>
    </citation>
    <scope>NUCLEOTIDE SEQUENCE</scope>
    <source>
        <strain evidence="1">CBS 109366</strain>
    </source>
</reference>